<dbReference type="SUPFAM" id="SSF47384">
    <property type="entry name" value="Homodimeric domain of signal transducing histidine kinase"/>
    <property type="match status" value="1"/>
</dbReference>
<keyword evidence="13" id="KW-1185">Reference proteome</keyword>
<keyword evidence="7" id="KW-0067">ATP-binding</keyword>
<dbReference type="RefSeq" id="WP_100715286.1">
    <property type="nucleotide sequence ID" value="NZ_NPDY01000026.1"/>
</dbReference>
<evidence type="ECO:0000256" key="1">
    <source>
        <dbReference type="ARBA" id="ARBA00000085"/>
    </source>
</evidence>
<dbReference type="SUPFAM" id="SSF55785">
    <property type="entry name" value="PYP-like sensor domain (PAS domain)"/>
    <property type="match status" value="1"/>
</dbReference>
<evidence type="ECO:0000256" key="5">
    <source>
        <dbReference type="ARBA" id="ARBA00022741"/>
    </source>
</evidence>
<dbReference type="InterPro" id="IPR035965">
    <property type="entry name" value="PAS-like_dom_sf"/>
</dbReference>
<evidence type="ECO:0000313" key="13">
    <source>
        <dbReference type="Proteomes" id="UP000231962"/>
    </source>
</evidence>
<proteinExistence type="predicted"/>
<keyword evidence="8" id="KW-0902">Two-component regulatory system</keyword>
<evidence type="ECO:0000259" key="9">
    <source>
        <dbReference type="PROSITE" id="PS50109"/>
    </source>
</evidence>
<dbReference type="Pfam" id="PF00512">
    <property type="entry name" value="HisKA"/>
    <property type="match status" value="1"/>
</dbReference>
<dbReference type="InterPro" id="IPR005467">
    <property type="entry name" value="His_kinase_dom"/>
</dbReference>
<dbReference type="GO" id="GO:0016301">
    <property type="term" value="F:kinase activity"/>
    <property type="evidence" value="ECO:0007669"/>
    <property type="project" value="UniProtKB-KW"/>
</dbReference>
<dbReference type="NCBIfam" id="TIGR00229">
    <property type="entry name" value="sensory_box"/>
    <property type="match status" value="1"/>
</dbReference>
<protein>
    <recommendedName>
        <fullName evidence="2">histidine kinase</fullName>
        <ecNumber evidence="2">2.7.13.3</ecNumber>
    </recommendedName>
</protein>
<dbReference type="SUPFAM" id="SSF55874">
    <property type="entry name" value="ATPase domain of HSP90 chaperone/DNA topoisomerase II/histidine kinase"/>
    <property type="match status" value="1"/>
</dbReference>
<dbReference type="Gene3D" id="1.10.287.130">
    <property type="match status" value="1"/>
</dbReference>
<feature type="domain" description="Histidine kinase" evidence="9">
    <location>
        <begin position="143"/>
        <end position="360"/>
    </location>
</feature>
<dbReference type="Gene3D" id="3.30.450.20">
    <property type="entry name" value="PAS domain"/>
    <property type="match status" value="1"/>
</dbReference>
<evidence type="ECO:0000256" key="7">
    <source>
        <dbReference type="ARBA" id="ARBA00022840"/>
    </source>
</evidence>
<dbReference type="SMART" id="SM00388">
    <property type="entry name" value="HisKA"/>
    <property type="match status" value="1"/>
</dbReference>
<keyword evidence="4" id="KW-0808">Transferase</keyword>
<reference evidence="12 13" key="1">
    <citation type="submission" date="2017-07" db="EMBL/GenBank/DDBJ databases">
        <title>Leptospira spp. isolated from tropical soils.</title>
        <authorList>
            <person name="Thibeaux R."/>
            <person name="Iraola G."/>
            <person name="Ferres I."/>
            <person name="Bierque E."/>
            <person name="Girault D."/>
            <person name="Soupe-Gilbert M.-E."/>
            <person name="Picardeau M."/>
            <person name="Goarant C."/>
        </authorList>
    </citation>
    <scope>NUCLEOTIDE SEQUENCE [LARGE SCALE GENOMIC DNA]</scope>
    <source>
        <strain evidence="12 13">FH1-B-C1</strain>
    </source>
</reference>
<gene>
    <name evidence="12" type="ORF">CH360_16935</name>
</gene>
<dbReference type="PROSITE" id="PS50113">
    <property type="entry name" value="PAC"/>
    <property type="match status" value="1"/>
</dbReference>
<dbReference type="CDD" id="cd00130">
    <property type="entry name" value="PAS"/>
    <property type="match status" value="1"/>
</dbReference>
<dbReference type="InterPro" id="IPR003661">
    <property type="entry name" value="HisK_dim/P_dom"/>
</dbReference>
<dbReference type="PANTHER" id="PTHR43065">
    <property type="entry name" value="SENSOR HISTIDINE KINASE"/>
    <property type="match status" value="1"/>
</dbReference>
<dbReference type="PROSITE" id="PS50112">
    <property type="entry name" value="PAS"/>
    <property type="match status" value="1"/>
</dbReference>
<dbReference type="EMBL" id="NPDY01000026">
    <property type="protein sequence ID" value="PJZ68325.1"/>
    <property type="molecule type" value="Genomic_DNA"/>
</dbReference>
<dbReference type="PANTHER" id="PTHR43065:SF46">
    <property type="entry name" value="C4-DICARBOXYLATE TRANSPORT SENSOR PROTEIN DCTB"/>
    <property type="match status" value="1"/>
</dbReference>
<dbReference type="InterPro" id="IPR004358">
    <property type="entry name" value="Sig_transdc_His_kin-like_C"/>
</dbReference>
<evidence type="ECO:0000256" key="4">
    <source>
        <dbReference type="ARBA" id="ARBA00022679"/>
    </source>
</evidence>
<keyword evidence="5" id="KW-0547">Nucleotide-binding</keyword>
<dbReference type="SMART" id="SM00091">
    <property type="entry name" value="PAS"/>
    <property type="match status" value="1"/>
</dbReference>
<feature type="domain" description="PAS" evidence="10">
    <location>
        <begin position="1"/>
        <end position="42"/>
    </location>
</feature>
<dbReference type="EC" id="2.7.13.3" evidence="2"/>
<evidence type="ECO:0000259" key="11">
    <source>
        <dbReference type="PROSITE" id="PS50113"/>
    </source>
</evidence>
<sequence length="361" mass="40084">FKNVIQSISEGAVSLDGEGLIIFLNHAAEELTGWTLSESIGQVGDKVLSFIQVQPGLEFEEDNSSLGHNLRYIPAMLVRKDGRKIRVGFRVSPIRDEVGKIVGSIITFSELSLLTVSEKSISQMEKVIQSEMRIESIQKLAAGIAHEINNPLMGIINYGNIIHGSKGADQEIKNYARVIIEQGERISGIVRNLISFSRTDSEEATWIAFDEIVSGVEGMISELLKSKNLYLLKEIPIALPKFLLRQNQLKEVLYYLLYYYAEGMGKDSKGNGIRLSAKYVTSATSSGIDQNLEIQVSGSLSKEIDPDKVFQPFERIQSDDTRVGMGLSVCYGIIQSNQGKLFVRKLPSGTDFFIRLPVKTK</sequence>
<comment type="catalytic activity">
    <reaction evidence="1">
        <text>ATP + protein L-histidine = ADP + protein N-phospho-L-histidine.</text>
        <dbReference type="EC" id="2.7.13.3"/>
    </reaction>
</comment>
<dbReference type="InterPro" id="IPR036097">
    <property type="entry name" value="HisK_dim/P_sf"/>
</dbReference>
<keyword evidence="6 12" id="KW-0418">Kinase</keyword>
<comment type="caution">
    <text evidence="12">The sequence shown here is derived from an EMBL/GenBank/DDBJ whole genome shotgun (WGS) entry which is preliminary data.</text>
</comment>
<dbReference type="Proteomes" id="UP000231962">
    <property type="component" value="Unassembled WGS sequence"/>
</dbReference>
<dbReference type="InterPro" id="IPR000014">
    <property type="entry name" value="PAS"/>
</dbReference>
<keyword evidence="3" id="KW-0597">Phosphoprotein</keyword>
<evidence type="ECO:0000256" key="3">
    <source>
        <dbReference type="ARBA" id="ARBA00022553"/>
    </source>
</evidence>
<dbReference type="PRINTS" id="PR00344">
    <property type="entry name" value="BCTRLSENSOR"/>
</dbReference>
<dbReference type="Gene3D" id="3.30.565.10">
    <property type="entry name" value="Histidine kinase-like ATPase, C-terminal domain"/>
    <property type="match status" value="1"/>
</dbReference>
<organism evidence="12 13">
    <name type="scientific">Leptospira perolatii</name>
    <dbReference type="NCBI Taxonomy" id="2023191"/>
    <lineage>
        <taxon>Bacteria</taxon>
        <taxon>Pseudomonadati</taxon>
        <taxon>Spirochaetota</taxon>
        <taxon>Spirochaetia</taxon>
        <taxon>Leptospirales</taxon>
        <taxon>Leptospiraceae</taxon>
        <taxon>Leptospira</taxon>
    </lineage>
</organism>
<evidence type="ECO:0000256" key="2">
    <source>
        <dbReference type="ARBA" id="ARBA00012438"/>
    </source>
</evidence>
<dbReference type="InterPro" id="IPR036890">
    <property type="entry name" value="HATPase_C_sf"/>
</dbReference>
<name>A0ABX4P5U7_9LEPT</name>
<dbReference type="Pfam" id="PF00989">
    <property type="entry name" value="PAS"/>
    <property type="match status" value="1"/>
</dbReference>
<feature type="non-terminal residue" evidence="12">
    <location>
        <position position="1"/>
    </location>
</feature>
<dbReference type="InterPro" id="IPR013767">
    <property type="entry name" value="PAS_fold"/>
</dbReference>
<evidence type="ECO:0000313" key="12">
    <source>
        <dbReference type="EMBL" id="PJZ68325.1"/>
    </source>
</evidence>
<dbReference type="PROSITE" id="PS50109">
    <property type="entry name" value="HIS_KIN"/>
    <property type="match status" value="1"/>
</dbReference>
<evidence type="ECO:0000256" key="8">
    <source>
        <dbReference type="ARBA" id="ARBA00023012"/>
    </source>
</evidence>
<evidence type="ECO:0000256" key="6">
    <source>
        <dbReference type="ARBA" id="ARBA00022777"/>
    </source>
</evidence>
<evidence type="ECO:0000259" key="10">
    <source>
        <dbReference type="PROSITE" id="PS50112"/>
    </source>
</evidence>
<feature type="domain" description="PAC" evidence="11">
    <location>
        <begin position="71"/>
        <end position="123"/>
    </location>
</feature>
<dbReference type="InterPro" id="IPR000700">
    <property type="entry name" value="PAS-assoc_C"/>
</dbReference>
<accession>A0ABX4P5U7</accession>
<dbReference type="CDD" id="cd00082">
    <property type="entry name" value="HisKA"/>
    <property type="match status" value="1"/>
</dbReference>